<comment type="caution">
    <text evidence="1">The sequence shown here is derived from an EMBL/GenBank/DDBJ whole genome shotgun (WGS) entry which is preliminary data.</text>
</comment>
<evidence type="ECO:0000313" key="2">
    <source>
        <dbReference type="Proteomes" id="UP000051660"/>
    </source>
</evidence>
<organism evidence="1 2">
    <name type="scientific">Bradyrhizobium lablabi</name>
    <dbReference type="NCBI Taxonomy" id="722472"/>
    <lineage>
        <taxon>Bacteria</taxon>
        <taxon>Pseudomonadati</taxon>
        <taxon>Pseudomonadota</taxon>
        <taxon>Alphaproteobacteria</taxon>
        <taxon>Hyphomicrobiales</taxon>
        <taxon>Nitrobacteraceae</taxon>
        <taxon>Bradyrhizobium</taxon>
    </lineage>
</organism>
<sequence length="79" mass="8821">MRSEKSLRSDLLEHRSAFKRLLATILPLTLRLQTQFGACAAQNVTKRFERLVDGEQLATGTGLYAAPKKEIGLPLMRHG</sequence>
<reference evidence="1 2" key="1">
    <citation type="submission" date="2014-03" db="EMBL/GenBank/DDBJ databases">
        <title>Bradyrhizobium valentinum sp. nov., isolated from effective nodules of Lupinus mariae-josephae, a lupine endemic of basic-lime soils in Eastern Spain.</title>
        <authorList>
            <person name="Duran D."/>
            <person name="Rey L."/>
            <person name="Navarro A."/>
            <person name="Busquets A."/>
            <person name="Imperial J."/>
            <person name="Ruiz-Argueso T."/>
        </authorList>
    </citation>
    <scope>NUCLEOTIDE SEQUENCE [LARGE SCALE GENOMIC DNA]</scope>
    <source>
        <strain evidence="1 2">CCBAU 23086</strain>
    </source>
</reference>
<proteinExistence type="predicted"/>
<evidence type="ECO:0000313" key="1">
    <source>
        <dbReference type="EMBL" id="KRR17599.1"/>
    </source>
</evidence>
<dbReference type="Proteomes" id="UP000051660">
    <property type="component" value="Unassembled WGS sequence"/>
</dbReference>
<protein>
    <submittedName>
        <fullName evidence="1">Uncharacterized protein</fullName>
    </submittedName>
</protein>
<dbReference type="AlphaFoldDB" id="A0A0R3MHT9"/>
<dbReference type="EMBL" id="LLYB01000118">
    <property type="protein sequence ID" value="KRR17599.1"/>
    <property type="molecule type" value="Genomic_DNA"/>
</dbReference>
<gene>
    <name evidence="1" type="ORF">CQ14_26025</name>
</gene>
<name>A0A0R3MHT9_9BRAD</name>
<accession>A0A0R3MHT9</accession>